<dbReference type="InterPro" id="IPR013087">
    <property type="entry name" value="Znf_C2H2_type"/>
</dbReference>
<keyword evidence="1" id="KW-0479">Metal-binding</keyword>
<feature type="region of interest" description="Disordered" evidence="2">
    <location>
        <begin position="313"/>
        <end position="352"/>
    </location>
</feature>
<feature type="compositionally biased region" description="Low complexity" evidence="2">
    <location>
        <begin position="216"/>
        <end position="229"/>
    </location>
</feature>
<keyword evidence="1" id="KW-0862">Zinc</keyword>
<feature type="compositionally biased region" description="Low complexity" evidence="2">
    <location>
        <begin position="577"/>
        <end position="596"/>
    </location>
</feature>
<name>A0A167CZK8_COLIC</name>
<evidence type="ECO:0000256" key="2">
    <source>
        <dbReference type="SAM" id="MobiDB-lite"/>
    </source>
</evidence>
<dbReference type="PANTHER" id="PTHR46179:SF19">
    <property type="entry name" value="C2H2 FINGER DOMAIN TRANSCRIPTION FACTOR (EUROFUNG)-RELATED"/>
    <property type="match status" value="1"/>
</dbReference>
<dbReference type="GO" id="GO:0006357">
    <property type="term" value="P:regulation of transcription by RNA polymerase II"/>
    <property type="evidence" value="ECO:0007669"/>
    <property type="project" value="TreeGrafter"/>
</dbReference>
<feature type="region of interest" description="Disordered" evidence="2">
    <location>
        <begin position="204"/>
        <end position="237"/>
    </location>
</feature>
<organism evidence="4 5">
    <name type="scientific">Colletotrichum incanum</name>
    <name type="common">Soybean anthracnose fungus</name>
    <dbReference type="NCBI Taxonomy" id="1573173"/>
    <lineage>
        <taxon>Eukaryota</taxon>
        <taxon>Fungi</taxon>
        <taxon>Dikarya</taxon>
        <taxon>Ascomycota</taxon>
        <taxon>Pezizomycotina</taxon>
        <taxon>Sordariomycetes</taxon>
        <taxon>Hypocreomycetidae</taxon>
        <taxon>Glomerellales</taxon>
        <taxon>Glomerellaceae</taxon>
        <taxon>Colletotrichum</taxon>
        <taxon>Colletotrichum spaethianum species complex</taxon>
    </lineage>
</organism>
<feature type="non-terminal residue" evidence="4">
    <location>
        <position position="1"/>
    </location>
</feature>
<dbReference type="Proteomes" id="UP000076584">
    <property type="component" value="Unassembled WGS sequence"/>
</dbReference>
<evidence type="ECO:0000259" key="3">
    <source>
        <dbReference type="PROSITE" id="PS50157"/>
    </source>
</evidence>
<dbReference type="AlphaFoldDB" id="A0A167CZK8"/>
<evidence type="ECO:0000313" key="4">
    <source>
        <dbReference type="EMBL" id="KZL83224.1"/>
    </source>
</evidence>
<dbReference type="GO" id="GO:0005634">
    <property type="term" value="C:nucleus"/>
    <property type="evidence" value="ECO:0007669"/>
    <property type="project" value="TreeGrafter"/>
</dbReference>
<dbReference type="STRING" id="1573173.A0A167CZK8"/>
<proteinExistence type="predicted"/>
<dbReference type="Gene3D" id="3.30.160.60">
    <property type="entry name" value="Classic Zinc Finger"/>
    <property type="match status" value="1"/>
</dbReference>
<dbReference type="InterPro" id="IPR051061">
    <property type="entry name" value="Zinc_finger_trans_reg"/>
</dbReference>
<dbReference type="GO" id="GO:0008270">
    <property type="term" value="F:zinc ion binding"/>
    <property type="evidence" value="ECO:0007669"/>
    <property type="project" value="UniProtKB-KW"/>
</dbReference>
<dbReference type="PANTHER" id="PTHR46179">
    <property type="entry name" value="ZINC FINGER PROTEIN"/>
    <property type="match status" value="1"/>
</dbReference>
<evidence type="ECO:0000256" key="1">
    <source>
        <dbReference type="PROSITE-ProRule" id="PRU00042"/>
    </source>
</evidence>
<feature type="region of interest" description="Disordered" evidence="2">
    <location>
        <begin position="408"/>
        <end position="437"/>
    </location>
</feature>
<dbReference type="SMART" id="SM00355">
    <property type="entry name" value="ZnF_C2H2"/>
    <property type="match status" value="3"/>
</dbReference>
<sequence length="744" mass="81609">LHLRFAKRANAKASEAHGCKPIRSATLAAPSFALPIFISRRPSVVCHSILFRITTFTKHSTFSTNHTMLLNRPATVQPLQQQQHFYSNNQPHHQHQPQSQSQQPQQFYPQSLDFDLEASFDDAAQDINSSSISSSPLSTQSLLSSHYSLANQPASFSNYNTSHLAVPRRAASATTAFDDSSLNLNHQQDLMQSDAWAVGNQYAPKPVGRLPHQRESSLSSLGSAGPASPFSHNTSNPQIAVTDSIPDSLYDMQAHDNNAFYQLTSKSMAIPNDNMYPNYNGLNSISSDMSGYTSAMNVQRPRSDRSLLPAPELSVAGNRSHPNSVASSIAGDSPATPSHIEQEDDRRRKAVFSNVPKLDRTMTDIYNDELYSPNFTITSASPAQPQMAVSPSNDVFAQRLSAANNQHLSAAHSPASSVSRDRSPFRQGSPLAPVANHDFGAGMQASRLRFNSAHQMREQKKAEQDAQIMRQQMSMKSEPETPKTISPKDAMLEFHDADGDSSFPLFPSQESADFDDIAKAVVSQDQQANFARSAMPSGAAFPYMPGQLQAGVHIPQQYPFIAHPRQSQVQEHMPRLSSAESSSGGSEGTSISNGGSMSKPAGAAADGGTYTCTYHGCTMRFETPALLQKHKREGHRQTQGIGGPRRPDTAVASPNSLMNSQAGPHRCDRINPSTGKPCHTIFSRPYDLTRHEDTIHNARKQKVRCNLCTEEKTFSRADALTRHYRVCHPDVEFPGKHRRRGQNV</sequence>
<comment type="caution">
    <text evidence="4">The sequence shown here is derived from an EMBL/GenBank/DDBJ whole genome shotgun (WGS) entry which is preliminary data.</text>
</comment>
<feature type="domain" description="C2H2-type" evidence="3">
    <location>
        <begin position="610"/>
        <end position="640"/>
    </location>
</feature>
<evidence type="ECO:0000313" key="5">
    <source>
        <dbReference type="Proteomes" id="UP000076584"/>
    </source>
</evidence>
<dbReference type="PROSITE" id="PS00028">
    <property type="entry name" value="ZINC_FINGER_C2H2_1"/>
    <property type="match status" value="1"/>
</dbReference>
<feature type="region of interest" description="Disordered" evidence="2">
    <location>
        <begin position="565"/>
        <end position="604"/>
    </location>
</feature>
<protein>
    <submittedName>
        <fullName evidence="4">C2h2 transcription factor</fullName>
    </submittedName>
</protein>
<keyword evidence="5" id="KW-1185">Reference proteome</keyword>
<gene>
    <name evidence="4" type="ORF">CI238_12889</name>
</gene>
<accession>A0A167CZK8</accession>
<reference evidence="4 5" key="1">
    <citation type="submission" date="2015-06" db="EMBL/GenBank/DDBJ databases">
        <title>Survival trade-offs in plant roots during colonization by closely related pathogenic and mutualistic fungi.</title>
        <authorList>
            <person name="Hacquard S."/>
            <person name="Kracher B."/>
            <person name="Hiruma K."/>
            <person name="Weinman A."/>
            <person name="Muench P."/>
            <person name="Garrido Oter R."/>
            <person name="Ver Loren van Themaat E."/>
            <person name="Dallerey J.-F."/>
            <person name="Damm U."/>
            <person name="Henrissat B."/>
            <person name="Lespinet O."/>
            <person name="Thon M."/>
            <person name="Kemen E."/>
            <person name="McHardy A.C."/>
            <person name="Schulze-Lefert P."/>
            <person name="O'Connell R.J."/>
        </authorList>
    </citation>
    <scope>NUCLEOTIDE SEQUENCE [LARGE SCALE GENOMIC DNA]</scope>
    <source>
        <strain evidence="4 5">MAFF 238704</strain>
    </source>
</reference>
<keyword evidence="1" id="KW-0863">Zinc-finger</keyword>
<feature type="compositionally biased region" description="Polar residues" evidence="2">
    <location>
        <begin position="408"/>
        <end position="418"/>
    </location>
</feature>
<dbReference type="EMBL" id="LFIW01001191">
    <property type="protein sequence ID" value="KZL83224.1"/>
    <property type="molecule type" value="Genomic_DNA"/>
</dbReference>
<dbReference type="PROSITE" id="PS50157">
    <property type="entry name" value="ZINC_FINGER_C2H2_2"/>
    <property type="match status" value="1"/>
</dbReference>